<dbReference type="InParanoid" id="A0A1Q6DWJ4"/>
<dbReference type="InterPro" id="IPR046260">
    <property type="entry name" value="HFX_2341-like_N"/>
</dbReference>
<dbReference type="EMBL" id="MSDW01000001">
    <property type="protein sequence ID" value="OKY78729.1"/>
    <property type="molecule type" value="Genomic_DNA"/>
</dbReference>
<gene>
    <name evidence="3" type="ORF">BTN85_1228</name>
</gene>
<dbReference type="Proteomes" id="UP000185744">
    <property type="component" value="Unassembled WGS sequence"/>
</dbReference>
<dbReference type="Pfam" id="PF19810">
    <property type="entry name" value="HFX_2341_N"/>
    <property type="match status" value="1"/>
</dbReference>
<organism evidence="3 4">
    <name type="scientific">Methanohalarchaeum thermophilum</name>
    <dbReference type="NCBI Taxonomy" id="1903181"/>
    <lineage>
        <taxon>Archaea</taxon>
        <taxon>Methanobacteriati</taxon>
        <taxon>Methanobacteriota</taxon>
        <taxon>Methanonatronarchaeia</taxon>
        <taxon>Methanonatronarchaeales</taxon>
        <taxon>Methanonatronarchaeaceae</taxon>
        <taxon>Candidatus Methanohalarchaeum</taxon>
    </lineage>
</organism>
<dbReference type="InterPro" id="IPR036388">
    <property type="entry name" value="WH-like_DNA-bd_sf"/>
</dbReference>
<evidence type="ECO:0000313" key="3">
    <source>
        <dbReference type="EMBL" id="OKY78729.1"/>
    </source>
</evidence>
<proteinExistence type="predicted"/>
<dbReference type="Gene3D" id="1.10.10.10">
    <property type="entry name" value="Winged helix-like DNA-binding domain superfamily/Winged helix DNA-binding domain"/>
    <property type="match status" value="1"/>
</dbReference>
<dbReference type="STRING" id="1903181.BTN85_1228"/>
<sequence length="265" mass="31023">MPQKQAGTHIIAGGLEYDRLFEPMFGDYPIDNLVILRGVSDYKEPQKLADHFTKKLEKNVKKEVVIEEIDIYDFEEVFKKTLESIEEHSATEKPVYLNISSAPKLALVAMISAAFLSNNSDVEIFYASPKEYLLPKMLVKLDEAHKKEEKTVIKELNELMTKFKDSGFGKGINSLEQIPMFPVEKIKDIDKKILKVLNERKEIKSISKLIKNLEETEEEVKRTSIQYRLNKLKEKNLIRTKRENRETKIKIERLGELYIKRFEWR</sequence>
<protein>
    <submittedName>
        <fullName evidence="3">CARF domain containing protein</fullName>
    </submittedName>
</protein>
<dbReference type="InterPro" id="IPR036390">
    <property type="entry name" value="WH_DNA-bd_sf"/>
</dbReference>
<evidence type="ECO:0000259" key="2">
    <source>
        <dbReference type="Pfam" id="PF19810"/>
    </source>
</evidence>
<keyword evidence="1" id="KW-0175">Coiled coil</keyword>
<keyword evidence="4" id="KW-1185">Reference proteome</keyword>
<reference evidence="3" key="1">
    <citation type="submission" date="2016-12" db="EMBL/GenBank/DDBJ databases">
        <title>Discovery of methanogenic haloarchaea.</title>
        <authorList>
            <person name="Sorokin D.Y."/>
            <person name="Makarova K.S."/>
            <person name="Abbas B."/>
            <person name="Ferrer M."/>
            <person name="Golyshin P.N."/>
        </authorList>
    </citation>
    <scope>NUCLEOTIDE SEQUENCE [LARGE SCALE GENOMIC DNA]</scope>
    <source>
        <strain evidence="3">HMET1</strain>
    </source>
</reference>
<evidence type="ECO:0000256" key="1">
    <source>
        <dbReference type="SAM" id="Coils"/>
    </source>
</evidence>
<feature type="coiled-coil region" evidence="1">
    <location>
        <begin position="196"/>
        <end position="226"/>
    </location>
</feature>
<comment type="caution">
    <text evidence="3">The sequence shown here is derived from an EMBL/GenBank/DDBJ whole genome shotgun (WGS) entry which is preliminary data.</text>
</comment>
<evidence type="ECO:0000313" key="4">
    <source>
        <dbReference type="Proteomes" id="UP000185744"/>
    </source>
</evidence>
<name>A0A1Q6DWJ4_METT1</name>
<dbReference type="Gene3D" id="3.40.50.11700">
    <property type="match status" value="1"/>
</dbReference>
<accession>A0A1Q6DWJ4</accession>
<dbReference type="SUPFAM" id="SSF46785">
    <property type="entry name" value="Winged helix' DNA-binding domain"/>
    <property type="match status" value="1"/>
</dbReference>
<dbReference type="AlphaFoldDB" id="A0A1Q6DWJ4"/>
<feature type="domain" description="HFX-2341-like N-terminal" evidence="2">
    <location>
        <begin position="8"/>
        <end position="132"/>
    </location>
</feature>